<evidence type="ECO:0000313" key="4">
    <source>
        <dbReference type="Proteomes" id="UP000010445"/>
    </source>
</evidence>
<proteinExistence type="predicted"/>
<reference evidence="3 4" key="1">
    <citation type="submission" date="2012-05" db="EMBL/GenBank/DDBJ databases">
        <authorList>
            <person name="Weinstock G."/>
            <person name="Sodergren E."/>
            <person name="Lobos E.A."/>
            <person name="Fulton L."/>
            <person name="Fulton R."/>
            <person name="Courtney L."/>
            <person name="Fronick C."/>
            <person name="O'Laughlin M."/>
            <person name="Godfrey J."/>
            <person name="Wilson R.M."/>
            <person name="Miner T."/>
            <person name="Farmer C."/>
            <person name="Delehaunty K."/>
            <person name="Cordes M."/>
            <person name="Minx P."/>
            <person name="Tomlinson C."/>
            <person name="Chen J."/>
            <person name="Wollam A."/>
            <person name="Pepin K.H."/>
            <person name="Bhonagiri V."/>
            <person name="Zhang X."/>
            <person name="Suruliraj S."/>
            <person name="Warren W."/>
            <person name="Mitreva M."/>
            <person name="Mardis E.R."/>
            <person name="Wilson R.K."/>
        </authorList>
    </citation>
    <scope>NUCLEOTIDE SEQUENCE [LARGE SCALE GENOMIC DNA]</scope>
    <source>
        <strain evidence="3 4">F0235</strain>
    </source>
</reference>
<evidence type="ECO:0000256" key="1">
    <source>
        <dbReference type="SAM" id="MobiDB-lite"/>
    </source>
</evidence>
<dbReference type="EMBL" id="AMEM01000040">
    <property type="protein sequence ID" value="EKX88053.1"/>
    <property type="molecule type" value="Genomic_DNA"/>
</dbReference>
<dbReference type="AlphaFoldDB" id="L1M9X9"/>
<sequence>MLTLLIGSLGAMTHITPIDTPAAQAESASAESPTVLAAQETMSTTDIDGASLSTWPGAQGPTVTVWDGAGKLSESDKESLHQNTLKVAVPSVVTSVDYLTFATNDENLNDTVLNHLKQYRPDLLSPDQTKYADGHLIVAVGFDPRQNGVFGGEDVTQAIDLRKQERLETIVDAAKPGLRKGNYADGMVESVVAAADPNYKASGNTISPGLAAGLATGGAITVAGIGAVIAASVTSRRTNQARANFDTVSREYGRVAADLEAIDVRAHSLTSSFANDELRRQWEDVKQRFLQLHTTMNSIDHLTVDSPNKEFRRHHAALATAVEETTKMSQAEENINLLHDLENGNEEARRNQLQRLREDALKAKLDAPDDRYAAEYDSIMTRIDALAHNAASPTFMDEFTTILSDYQIVTKNMQETTMPEVLDKDDRVAPRIDSRDWNVGLGRNDFVPYLILSSWHSNDVAAAQSSSSSSVNTSYTRTSFSGAGGSSGW</sequence>
<feature type="domain" description="DUF5129" evidence="2">
    <location>
        <begin position="100"/>
        <end position="359"/>
    </location>
</feature>
<dbReference type="Proteomes" id="UP000010445">
    <property type="component" value="Unassembled WGS sequence"/>
</dbReference>
<dbReference type="Pfam" id="PF17173">
    <property type="entry name" value="DUF5129"/>
    <property type="match status" value="1"/>
</dbReference>
<protein>
    <recommendedName>
        <fullName evidence="2">DUF5129 domain-containing protein</fullName>
    </recommendedName>
</protein>
<dbReference type="HOGENOM" id="CLU_028326_0_0_11"/>
<keyword evidence="4" id="KW-1185">Reference proteome</keyword>
<evidence type="ECO:0000313" key="3">
    <source>
        <dbReference type="EMBL" id="EKX88053.1"/>
    </source>
</evidence>
<comment type="caution">
    <text evidence="3">The sequence shown here is derived from an EMBL/GenBank/DDBJ whole genome shotgun (WGS) entry which is preliminary data.</text>
</comment>
<gene>
    <name evidence="3" type="ORF">HMPREF9997_02416</name>
</gene>
<name>L1M9X9_9CORY</name>
<accession>L1M9X9</accession>
<organism evidence="3 4">
    <name type="scientific">Corynebacterium durum F0235</name>
    <dbReference type="NCBI Taxonomy" id="1035195"/>
    <lineage>
        <taxon>Bacteria</taxon>
        <taxon>Bacillati</taxon>
        <taxon>Actinomycetota</taxon>
        <taxon>Actinomycetes</taxon>
        <taxon>Mycobacteriales</taxon>
        <taxon>Corynebacteriaceae</taxon>
        <taxon>Corynebacterium</taxon>
    </lineage>
</organism>
<evidence type="ECO:0000259" key="2">
    <source>
        <dbReference type="Pfam" id="PF17173"/>
    </source>
</evidence>
<dbReference type="PATRIC" id="fig|1035195.3.peg.2157"/>
<dbReference type="eggNOG" id="ENOG50337I7">
    <property type="taxonomic scope" value="Bacteria"/>
</dbReference>
<feature type="region of interest" description="Disordered" evidence="1">
    <location>
        <begin position="466"/>
        <end position="489"/>
    </location>
</feature>
<feature type="compositionally biased region" description="Low complexity" evidence="1">
    <location>
        <begin position="466"/>
        <end position="479"/>
    </location>
</feature>
<dbReference type="InterPro" id="IPR033435">
    <property type="entry name" value="DUF5129"/>
</dbReference>